<dbReference type="PANTHER" id="PTHR31616:SF10">
    <property type="entry name" value="TREHALASE"/>
    <property type="match status" value="1"/>
</dbReference>
<dbReference type="InterPro" id="IPR011613">
    <property type="entry name" value="GH15-like"/>
</dbReference>
<dbReference type="Gene3D" id="1.50.10.10">
    <property type="match status" value="1"/>
</dbReference>
<keyword evidence="3" id="KW-1185">Reference proteome</keyword>
<reference evidence="3" key="1">
    <citation type="journal article" date="2019" name="Int. J. Syst. Evol. Microbiol.">
        <title>The Global Catalogue of Microorganisms (GCM) 10K type strain sequencing project: providing services to taxonomists for standard genome sequencing and annotation.</title>
        <authorList>
            <consortium name="The Broad Institute Genomics Platform"/>
            <consortium name="The Broad Institute Genome Sequencing Center for Infectious Disease"/>
            <person name="Wu L."/>
            <person name="Ma J."/>
        </authorList>
    </citation>
    <scope>NUCLEOTIDE SEQUENCE [LARGE SCALE GENOMIC DNA]</scope>
    <source>
        <strain evidence="3">NBRC 108730</strain>
    </source>
</reference>
<comment type="caution">
    <text evidence="2">The sequence shown here is derived from an EMBL/GenBank/DDBJ whole genome shotgun (WGS) entry which is preliminary data.</text>
</comment>
<dbReference type="InterPro" id="IPR008928">
    <property type="entry name" value="6-hairpin_glycosidase_sf"/>
</dbReference>
<organism evidence="2 3">
    <name type="scientific">Angustibacter aerolatus</name>
    <dbReference type="NCBI Taxonomy" id="1162965"/>
    <lineage>
        <taxon>Bacteria</taxon>
        <taxon>Bacillati</taxon>
        <taxon>Actinomycetota</taxon>
        <taxon>Actinomycetes</taxon>
        <taxon>Kineosporiales</taxon>
        <taxon>Kineosporiaceae</taxon>
    </lineage>
</organism>
<evidence type="ECO:0000259" key="1">
    <source>
        <dbReference type="Pfam" id="PF00723"/>
    </source>
</evidence>
<sequence length="232" mass="25574">MLALLAAAARHDRLDADGSRALLKAMRIVETRWQEPDAGIWELENEWWTHSRLSCVAGLRATSVVLPGAEGSRAASLADAVLAETDRRCLGPDGRWRRSPQHEGVDASLLLPPVRGALPAADPRTRATLEAVERDLVRDGFVYRFRPDARPLGQAEGAFLLCGFTMALAQWHQHREAEALRWFERTAATAGTSGLLSEEYDVDERQLRGNVPQAFVHAMLLETAQCLQGDAT</sequence>
<feature type="domain" description="GH15-like" evidence="1">
    <location>
        <begin position="21"/>
        <end position="224"/>
    </location>
</feature>
<dbReference type="InterPro" id="IPR012341">
    <property type="entry name" value="6hp_glycosidase-like_sf"/>
</dbReference>
<dbReference type="SUPFAM" id="SSF48208">
    <property type="entry name" value="Six-hairpin glycosidases"/>
    <property type="match status" value="1"/>
</dbReference>
<dbReference type="EMBL" id="BSUZ01000001">
    <property type="protein sequence ID" value="GMA87684.1"/>
    <property type="molecule type" value="Genomic_DNA"/>
</dbReference>
<evidence type="ECO:0000313" key="2">
    <source>
        <dbReference type="EMBL" id="GMA87684.1"/>
    </source>
</evidence>
<name>A0ABQ6JJX0_9ACTN</name>
<dbReference type="Proteomes" id="UP001157017">
    <property type="component" value="Unassembled WGS sequence"/>
</dbReference>
<dbReference type="Pfam" id="PF00723">
    <property type="entry name" value="Glyco_hydro_15"/>
    <property type="match status" value="1"/>
</dbReference>
<dbReference type="PANTHER" id="PTHR31616">
    <property type="entry name" value="TREHALASE"/>
    <property type="match status" value="1"/>
</dbReference>
<protein>
    <recommendedName>
        <fullName evidence="1">GH15-like domain-containing protein</fullName>
    </recommendedName>
</protein>
<proteinExistence type="predicted"/>
<gene>
    <name evidence="2" type="ORF">GCM10025868_29340</name>
</gene>
<evidence type="ECO:0000313" key="3">
    <source>
        <dbReference type="Proteomes" id="UP001157017"/>
    </source>
</evidence>
<accession>A0ABQ6JJX0</accession>